<dbReference type="PROSITE" id="PS01081">
    <property type="entry name" value="HTH_TETR_1"/>
    <property type="match status" value="1"/>
</dbReference>
<dbReference type="InterPro" id="IPR001647">
    <property type="entry name" value="HTH_TetR"/>
</dbReference>
<dbReference type="PANTHER" id="PTHR43479:SF22">
    <property type="entry name" value="TRANSCRIPTIONAL REGULATOR, TETR FAMILY"/>
    <property type="match status" value="1"/>
</dbReference>
<dbReference type="EMBL" id="JACSQO010000012">
    <property type="protein sequence ID" value="MBD7946023.1"/>
    <property type="molecule type" value="Genomic_DNA"/>
</dbReference>
<proteinExistence type="predicted"/>
<keyword evidence="2 3" id="KW-0238">DNA-binding</keyword>
<dbReference type="PROSITE" id="PS50977">
    <property type="entry name" value="HTH_TETR_2"/>
    <property type="match status" value="1"/>
</dbReference>
<dbReference type="InterPro" id="IPR050624">
    <property type="entry name" value="HTH-type_Tx_Regulator"/>
</dbReference>
<evidence type="ECO:0000256" key="3">
    <source>
        <dbReference type="PROSITE-ProRule" id="PRU00335"/>
    </source>
</evidence>
<dbReference type="SUPFAM" id="SSF46689">
    <property type="entry name" value="Homeodomain-like"/>
    <property type="match status" value="1"/>
</dbReference>
<evidence type="ECO:0000256" key="1">
    <source>
        <dbReference type="ARBA" id="ARBA00022491"/>
    </source>
</evidence>
<organism evidence="5 6">
    <name type="scientific">Psychrobacillus faecigallinarum</name>
    <dbReference type="NCBI Taxonomy" id="2762235"/>
    <lineage>
        <taxon>Bacteria</taxon>
        <taxon>Bacillati</taxon>
        <taxon>Bacillota</taxon>
        <taxon>Bacilli</taxon>
        <taxon>Bacillales</taxon>
        <taxon>Bacillaceae</taxon>
        <taxon>Psychrobacillus</taxon>
    </lineage>
</organism>
<keyword evidence="1" id="KW-0678">Repressor</keyword>
<feature type="domain" description="HTH tetR-type" evidence="4">
    <location>
        <begin position="2"/>
        <end position="62"/>
    </location>
</feature>
<accession>A0ABR8RE16</accession>
<keyword evidence="6" id="KW-1185">Reference proteome</keyword>
<dbReference type="RefSeq" id="WP_144540705.1">
    <property type="nucleotide sequence ID" value="NZ_JACSQO010000012.1"/>
</dbReference>
<gene>
    <name evidence="5" type="ORF">H9650_18115</name>
</gene>
<evidence type="ECO:0000256" key="2">
    <source>
        <dbReference type="ARBA" id="ARBA00023125"/>
    </source>
</evidence>
<protein>
    <submittedName>
        <fullName evidence="5">TetR/AcrR family transcriptional regulator</fullName>
    </submittedName>
</protein>
<reference evidence="5 6" key="1">
    <citation type="submission" date="2020-08" db="EMBL/GenBank/DDBJ databases">
        <title>A Genomic Blueprint of the Chicken Gut Microbiome.</title>
        <authorList>
            <person name="Gilroy R."/>
            <person name="Ravi A."/>
            <person name="Getino M."/>
            <person name="Pursley I."/>
            <person name="Horton D.L."/>
            <person name="Alikhan N.-F."/>
            <person name="Baker D."/>
            <person name="Gharbi K."/>
            <person name="Hall N."/>
            <person name="Watson M."/>
            <person name="Adriaenssens E.M."/>
            <person name="Foster-Nyarko E."/>
            <person name="Jarju S."/>
            <person name="Secka A."/>
            <person name="Antonio M."/>
            <person name="Oren A."/>
            <person name="Chaudhuri R."/>
            <person name="La Ragione R.M."/>
            <person name="Hildebrand F."/>
            <person name="Pallen M.J."/>
        </authorList>
    </citation>
    <scope>NUCLEOTIDE SEQUENCE [LARGE SCALE GENOMIC DNA]</scope>
    <source>
        <strain evidence="5 6">Sa2BUA9</strain>
    </source>
</reference>
<evidence type="ECO:0000313" key="6">
    <source>
        <dbReference type="Proteomes" id="UP000640786"/>
    </source>
</evidence>
<evidence type="ECO:0000259" key="4">
    <source>
        <dbReference type="PROSITE" id="PS50977"/>
    </source>
</evidence>
<dbReference type="PRINTS" id="PR00455">
    <property type="entry name" value="HTHTETR"/>
</dbReference>
<evidence type="ECO:0000313" key="5">
    <source>
        <dbReference type="EMBL" id="MBD7946023.1"/>
    </source>
</evidence>
<dbReference type="Gene3D" id="1.10.357.10">
    <property type="entry name" value="Tetracycline Repressor, domain 2"/>
    <property type="match status" value="1"/>
</dbReference>
<comment type="caution">
    <text evidence="5">The sequence shown here is derived from an EMBL/GenBank/DDBJ whole genome shotgun (WGS) entry which is preliminary data.</text>
</comment>
<sequence length="290" mass="33931">MNKRKRHVADVALMLFVEKGIQQTSIQDIIDRANISKGTFYNYFTSKNDCIAEILEGLRYDASQLRMQSQVGKNEKDQQVLTEQIYSIIQLNEERNLHALFDAILSSNEKDLKKLVLQHRIFELEWLAIRFKAVFGEEISEHAFECAILFHGMLQHIMFTIRITNAPFSLHRIVEVLLEYIGLIIPHMIQHNTSLIDQSTFHLMRMNIDRKPLEINELLEMAKHLKATGNFTMEQEDLYEAIIFELKQERIRKSVLQSLLNPFLVTFNGTSIKGQTQTFINAVWFYLKLK</sequence>
<dbReference type="Proteomes" id="UP000640786">
    <property type="component" value="Unassembled WGS sequence"/>
</dbReference>
<dbReference type="InterPro" id="IPR023772">
    <property type="entry name" value="DNA-bd_HTH_TetR-type_CS"/>
</dbReference>
<feature type="DNA-binding region" description="H-T-H motif" evidence="3">
    <location>
        <begin position="25"/>
        <end position="44"/>
    </location>
</feature>
<dbReference type="Pfam" id="PF00440">
    <property type="entry name" value="TetR_N"/>
    <property type="match status" value="1"/>
</dbReference>
<dbReference type="PANTHER" id="PTHR43479">
    <property type="entry name" value="ACREF/ENVCD OPERON REPRESSOR-RELATED"/>
    <property type="match status" value="1"/>
</dbReference>
<name>A0ABR8RE16_9BACI</name>
<dbReference type="InterPro" id="IPR009057">
    <property type="entry name" value="Homeodomain-like_sf"/>
</dbReference>